<name>A0A931IHN6_9NOCA</name>
<evidence type="ECO:0000256" key="4">
    <source>
        <dbReference type="ARBA" id="ARBA00023163"/>
    </source>
</evidence>
<dbReference type="PANTHER" id="PTHR35807">
    <property type="entry name" value="TRANSCRIPTIONAL REGULATOR REDD-RELATED"/>
    <property type="match status" value="1"/>
</dbReference>
<feature type="domain" description="OmpR/PhoB-type" evidence="6">
    <location>
        <begin position="1"/>
        <end position="77"/>
    </location>
</feature>
<evidence type="ECO:0000256" key="1">
    <source>
        <dbReference type="ARBA" id="ARBA00005820"/>
    </source>
</evidence>
<evidence type="ECO:0000313" key="7">
    <source>
        <dbReference type="EMBL" id="MBH0781586.1"/>
    </source>
</evidence>
<keyword evidence="2" id="KW-0805">Transcription regulation</keyword>
<keyword evidence="3 5" id="KW-0238">DNA-binding</keyword>
<dbReference type="Pfam" id="PF03704">
    <property type="entry name" value="BTAD"/>
    <property type="match status" value="1"/>
</dbReference>
<evidence type="ECO:0000259" key="6">
    <source>
        <dbReference type="PROSITE" id="PS51755"/>
    </source>
</evidence>
<evidence type="ECO:0000256" key="5">
    <source>
        <dbReference type="PROSITE-ProRule" id="PRU01091"/>
    </source>
</evidence>
<keyword evidence="8" id="KW-1185">Reference proteome</keyword>
<dbReference type="InterPro" id="IPR016032">
    <property type="entry name" value="Sig_transdc_resp-reg_C-effctor"/>
</dbReference>
<gene>
    <name evidence="7" type="ORF">IT779_35475</name>
</gene>
<accession>A0A931IHN6</accession>
<comment type="caution">
    <text evidence="7">The sequence shown here is derived from an EMBL/GenBank/DDBJ whole genome shotgun (WGS) entry which is preliminary data.</text>
</comment>
<reference evidence="7" key="1">
    <citation type="submission" date="2020-11" db="EMBL/GenBank/DDBJ databases">
        <title>Nocardia NEAU-351.nov., a novel actinomycete isolated from the cow dung.</title>
        <authorList>
            <person name="Zhang X."/>
        </authorList>
    </citation>
    <scope>NUCLEOTIDE SEQUENCE</scope>
    <source>
        <strain evidence="7">NEAU-351</strain>
    </source>
</reference>
<dbReference type="SUPFAM" id="SSF48452">
    <property type="entry name" value="TPR-like"/>
    <property type="match status" value="1"/>
</dbReference>
<dbReference type="InterPro" id="IPR001867">
    <property type="entry name" value="OmpR/PhoB-type_DNA-bd"/>
</dbReference>
<dbReference type="GO" id="GO:0003677">
    <property type="term" value="F:DNA binding"/>
    <property type="evidence" value="ECO:0007669"/>
    <property type="project" value="UniProtKB-UniRule"/>
</dbReference>
<feature type="DNA-binding region" description="OmpR/PhoB-type" evidence="5">
    <location>
        <begin position="1"/>
        <end position="77"/>
    </location>
</feature>
<dbReference type="GO" id="GO:0000160">
    <property type="term" value="P:phosphorelay signal transduction system"/>
    <property type="evidence" value="ECO:0007669"/>
    <property type="project" value="InterPro"/>
</dbReference>
<proteinExistence type="inferred from homology"/>
<sequence>MAIPGRKLKGIFAVLALRVGAEVRRDELIEELDLLRSTGNAANTLHAHMRRLRRWLRDHAGDAAMLESTSAGYRLNVPRAAVDAHCFVERVEHALNLSPSAPFVVAAIVEESLGLWRGDALVDVVDGPLAAAAAAELVQARRAAREALLEAWVTLGEYRRVIKNANLFIIDDPLNELTRMHLITALRQEGRHAEAVEAYRSAEQFLLAELGVGPGDGMRKAMSGIACRPLGSPSGST</sequence>
<protein>
    <submittedName>
        <fullName evidence="7">Winged helix-turn-helix domain-containing protein</fullName>
    </submittedName>
</protein>
<dbReference type="PROSITE" id="PS51755">
    <property type="entry name" value="OMPR_PHOB"/>
    <property type="match status" value="1"/>
</dbReference>
<dbReference type="Gene3D" id="1.10.10.10">
    <property type="entry name" value="Winged helix-like DNA-binding domain superfamily/Winged helix DNA-binding domain"/>
    <property type="match status" value="1"/>
</dbReference>
<dbReference type="InterPro" id="IPR051677">
    <property type="entry name" value="AfsR-DnrI-RedD_regulator"/>
</dbReference>
<dbReference type="InterPro" id="IPR011990">
    <property type="entry name" value="TPR-like_helical_dom_sf"/>
</dbReference>
<evidence type="ECO:0000256" key="3">
    <source>
        <dbReference type="ARBA" id="ARBA00023125"/>
    </source>
</evidence>
<dbReference type="InterPro" id="IPR036388">
    <property type="entry name" value="WH-like_DNA-bd_sf"/>
</dbReference>
<dbReference type="SUPFAM" id="SSF46894">
    <property type="entry name" value="C-terminal effector domain of the bipartite response regulators"/>
    <property type="match status" value="1"/>
</dbReference>
<dbReference type="PANTHER" id="PTHR35807:SF1">
    <property type="entry name" value="TRANSCRIPTIONAL REGULATOR REDD"/>
    <property type="match status" value="1"/>
</dbReference>
<dbReference type="EMBL" id="JADMLG010000026">
    <property type="protein sequence ID" value="MBH0781586.1"/>
    <property type="molecule type" value="Genomic_DNA"/>
</dbReference>
<dbReference type="InterPro" id="IPR005158">
    <property type="entry name" value="BTAD"/>
</dbReference>
<dbReference type="SMART" id="SM01043">
    <property type="entry name" value="BTAD"/>
    <property type="match status" value="1"/>
</dbReference>
<organism evidence="7 8">
    <name type="scientific">Nocardia bovistercoris</name>
    <dbReference type="NCBI Taxonomy" id="2785916"/>
    <lineage>
        <taxon>Bacteria</taxon>
        <taxon>Bacillati</taxon>
        <taxon>Actinomycetota</taxon>
        <taxon>Actinomycetes</taxon>
        <taxon>Mycobacteriales</taxon>
        <taxon>Nocardiaceae</taxon>
        <taxon>Nocardia</taxon>
    </lineage>
</organism>
<dbReference type="Gene3D" id="1.25.40.10">
    <property type="entry name" value="Tetratricopeptide repeat domain"/>
    <property type="match status" value="1"/>
</dbReference>
<dbReference type="AlphaFoldDB" id="A0A931IHN6"/>
<evidence type="ECO:0000256" key="2">
    <source>
        <dbReference type="ARBA" id="ARBA00023015"/>
    </source>
</evidence>
<dbReference type="GO" id="GO:0006355">
    <property type="term" value="P:regulation of DNA-templated transcription"/>
    <property type="evidence" value="ECO:0007669"/>
    <property type="project" value="InterPro"/>
</dbReference>
<dbReference type="RefSeq" id="WP_196153869.1">
    <property type="nucleotide sequence ID" value="NZ_JADMLG010000026.1"/>
</dbReference>
<evidence type="ECO:0000313" key="8">
    <source>
        <dbReference type="Proteomes" id="UP000655751"/>
    </source>
</evidence>
<keyword evidence="4" id="KW-0804">Transcription</keyword>
<dbReference type="Proteomes" id="UP000655751">
    <property type="component" value="Unassembled WGS sequence"/>
</dbReference>
<comment type="similarity">
    <text evidence="1">Belongs to the AfsR/DnrI/RedD regulatory family.</text>
</comment>